<comment type="caution">
    <text evidence="5">The sequence shown here is derived from an EMBL/GenBank/DDBJ whole genome shotgun (WGS) entry which is preliminary data.</text>
</comment>
<dbReference type="STRING" id="36050.A0A1B8B3C1"/>
<feature type="compositionally biased region" description="Basic and acidic residues" evidence="3">
    <location>
        <begin position="272"/>
        <end position="288"/>
    </location>
</feature>
<dbReference type="Gene3D" id="1.10.287.3990">
    <property type="match status" value="1"/>
</dbReference>
<reference evidence="5 6" key="1">
    <citation type="submission" date="2016-06" db="EMBL/GenBank/DDBJ databases">
        <title>Living apart together: crosstalk between the core and supernumerary genomes in a fungal plant pathogen.</title>
        <authorList>
            <person name="Vanheule A."/>
            <person name="Audenaert K."/>
            <person name="Warris S."/>
            <person name="Van De Geest H."/>
            <person name="Schijlen E."/>
            <person name="Hofte M."/>
            <person name="De Saeger S."/>
            <person name="Haesaert G."/>
            <person name="Waalwijk C."/>
            <person name="Van Der Lee T."/>
        </authorList>
    </citation>
    <scope>NUCLEOTIDE SEQUENCE [LARGE SCALE GENOMIC DNA]</scope>
    <source>
        <strain evidence="5 6">2516</strain>
    </source>
</reference>
<dbReference type="PANTHER" id="PTHR10223:SF0">
    <property type="entry name" value="26S PROTEASOME NON-ATPASE REGULATORY SUBUNIT 4"/>
    <property type="match status" value="1"/>
</dbReference>
<comment type="similarity">
    <text evidence="1">Belongs to the proteasome subunit S5A family.</text>
</comment>
<dbReference type="GO" id="GO:0008540">
    <property type="term" value="C:proteasome regulatory particle, base subcomplex"/>
    <property type="evidence" value="ECO:0007669"/>
    <property type="project" value="TreeGrafter"/>
</dbReference>
<dbReference type="OrthoDB" id="1731724at2759"/>
<sequence>MVLEAVMVVVDNSESSRNGDYQPTRFDSQVDAVNITFQSITQGNPESSVGLMSMGGKGPEVLVTLTTEQGKILEGLHRTKKKIGGSSHLKTGIQVATLALKHRQNRSQRQRIIVFVCSPVEESEKELTTLAKKMKKANISVDFVLFGDLDDDSTKNKLQLFIDTVKTNDGCHLVVIPPSSKLLSDQLVSSPILLGENAGGSGGAGGAGGGNDEFEFGFDPAMEPELALALRMSMEEEKARQEKAAREEEEAAKKASLGDVKEEDEGQGSSSKDQDKDKKGDGDKMDIS</sequence>
<organism evidence="5 6">
    <name type="scientific">Fusarium poae</name>
    <dbReference type="NCBI Taxonomy" id="36050"/>
    <lineage>
        <taxon>Eukaryota</taxon>
        <taxon>Fungi</taxon>
        <taxon>Dikarya</taxon>
        <taxon>Ascomycota</taxon>
        <taxon>Pezizomycotina</taxon>
        <taxon>Sordariomycetes</taxon>
        <taxon>Hypocreomycetidae</taxon>
        <taxon>Hypocreales</taxon>
        <taxon>Nectriaceae</taxon>
        <taxon>Fusarium</taxon>
    </lineage>
</organism>
<dbReference type="PROSITE" id="PS50234">
    <property type="entry name" value="VWFA"/>
    <property type="match status" value="1"/>
</dbReference>
<gene>
    <name evidence="5" type="ORF">FPOA_01159</name>
</gene>
<evidence type="ECO:0000256" key="2">
    <source>
        <dbReference type="ARBA" id="ARBA00022942"/>
    </source>
</evidence>
<dbReference type="GO" id="GO:0005829">
    <property type="term" value="C:cytosol"/>
    <property type="evidence" value="ECO:0007669"/>
    <property type="project" value="TreeGrafter"/>
</dbReference>
<dbReference type="EMBL" id="LYXU01000001">
    <property type="protein sequence ID" value="OBS27217.1"/>
    <property type="molecule type" value="Genomic_DNA"/>
</dbReference>
<accession>A0A1B8B3C1</accession>
<dbReference type="FunFam" id="3.40.50.410:FF:000005">
    <property type="entry name" value="26S proteasome non-ATPase regulatory subunit 4"/>
    <property type="match status" value="1"/>
</dbReference>
<keyword evidence="6" id="KW-1185">Reference proteome</keyword>
<dbReference type="FunFam" id="1.10.287.3990:FF:000001">
    <property type="entry name" value="26S proteasome regulatory subunit S5A"/>
    <property type="match status" value="1"/>
</dbReference>
<dbReference type="AlphaFoldDB" id="A0A1B8B3C1"/>
<dbReference type="PANTHER" id="PTHR10223">
    <property type="entry name" value="26S PROTEASOME NON-ATPASE REGULATORY SUBUNIT 4"/>
    <property type="match status" value="1"/>
</dbReference>
<dbReference type="Pfam" id="PF13519">
    <property type="entry name" value="VWA_2"/>
    <property type="match status" value="1"/>
</dbReference>
<evidence type="ECO:0000259" key="4">
    <source>
        <dbReference type="PROSITE" id="PS50234"/>
    </source>
</evidence>
<dbReference type="InterPro" id="IPR027040">
    <property type="entry name" value="PSMD4"/>
</dbReference>
<evidence type="ECO:0000256" key="1">
    <source>
        <dbReference type="ARBA" id="ARBA00005574"/>
    </source>
</evidence>
<dbReference type="InterPro" id="IPR036465">
    <property type="entry name" value="vWFA_dom_sf"/>
</dbReference>
<dbReference type="GO" id="GO:0005634">
    <property type="term" value="C:nucleus"/>
    <property type="evidence" value="ECO:0007669"/>
    <property type="project" value="TreeGrafter"/>
</dbReference>
<feature type="compositionally biased region" description="Basic and acidic residues" evidence="3">
    <location>
        <begin position="233"/>
        <end position="246"/>
    </location>
</feature>
<dbReference type="Proteomes" id="UP000091967">
    <property type="component" value="Unassembled WGS sequence"/>
</dbReference>
<dbReference type="SMART" id="SM00327">
    <property type="entry name" value="VWA"/>
    <property type="match status" value="1"/>
</dbReference>
<dbReference type="Gene3D" id="3.40.50.410">
    <property type="entry name" value="von Willebrand factor, type A domain"/>
    <property type="match status" value="1"/>
</dbReference>
<dbReference type="InterPro" id="IPR003903">
    <property type="entry name" value="UIM_dom"/>
</dbReference>
<evidence type="ECO:0000313" key="6">
    <source>
        <dbReference type="Proteomes" id="UP000091967"/>
    </source>
</evidence>
<feature type="domain" description="VWFA" evidence="4">
    <location>
        <begin position="5"/>
        <end position="192"/>
    </location>
</feature>
<dbReference type="CDD" id="cd01452">
    <property type="entry name" value="VWA_26S_proteasome_subunit"/>
    <property type="match status" value="1"/>
</dbReference>
<protein>
    <recommendedName>
        <fullName evidence="4">VWFA domain-containing protein</fullName>
    </recommendedName>
</protein>
<dbReference type="GO" id="GO:0043161">
    <property type="term" value="P:proteasome-mediated ubiquitin-dependent protein catabolic process"/>
    <property type="evidence" value="ECO:0007669"/>
    <property type="project" value="TreeGrafter"/>
</dbReference>
<dbReference type="PROSITE" id="PS50330">
    <property type="entry name" value="UIM"/>
    <property type="match status" value="1"/>
</dbReference>
<keyword evidence="2" id="KW-0647">Proteasome</keyword>
<dbReference type="SUPFAM" id="SSF53300">
    <property type="entry name" value="vWA-like"/>
    <property type="match status" value="1"/>
</dbReference>
<evidence type="ECO:0000256" key="3">
    <source>
        <dbReference type="SAM" id="MobiDB-lite"/>
    </source>
</evidence>
<name>A0A1B8B3C1_FUSPO</name>
<evidence type="ECO:0000313" key="5">
    <source>
        <dbReference type="EMBL" id="OBS27217.1"/>
    </source>
</evidence>
<dbReference type="GO" id="GO:0036435">
    <property type="term" value="F:K48-linked polyubiquitin modification-dependent protein binding"/>
    <property type="evidence" value="ECO:0007669"/>
    <property type="project" value="UniProtKB-ARBA"/>
</dbReference>
<dbReference type="OMA" id="QMSMQDQ"/>
<dbReference type="InterPro" id="IPR002035">
    <property type="entry name" value="VWF_A"/>
</dbReference>
<feature type="region of interest" description="Disordered" evidence="3">
    <location>
        <begin position="232"/>
        <end position="288"/>
    </location>
</feature>
<proteinExistence type="inferred from homology"/>